<dbReference type="SUPFAM" id="SSF101931">
    <property type="entry name" value="Pym (Within the bgcn gene intron protein, WIBG), N-terminal domain"/>
    <property type="match status" value="1"/>
</dbReference>
<dbReference type="AlphaFoldDB" id="A0AAV0BAI7"/>
<dbReference type="InterPro" id="IPR036348">
    <property type="entry name" value="WIBG_N_sf"/>
</dbReference>
<dbReference type="PANTHER" id="PTHR22959">
    <property type="entry name" value="PYM PROTEIN"/>
    <property type="match status" value="1"/>
</dbReference>
<comment type="caution">
    <text evidence="3">The sequence shown here is derived from an EMBL/GenBank/DDBJ whole genome shotgun (WGS) entry which is preliminary data.</text>
</comment>
<evidence type="ECO:0000259" key="2">
    <source>
        <dbReference type="SMART" id="SM01273"/>
    </source>
</evidence>
<feature type="compositionally biased region" description="Basic residues" evidence="1">
    <location>
        <begin position="100"/>
        <end position="110"/>
    </location>
</feature>
<keyword evidence="4" id="KW-1185">Reference proteome</keyword>
<name>A0AAV0BAI7_PHAPC</name>
<dbReference type="InterPro" id="IPR015362">
    <property type="entry name" value="WIBG_mago-bd"/>
</dbReference>
<reference evidence="3" key="1">
    <citation type="submission" date="2022-06" db="EMBL/GenBank/DDBJ databases">
        <authorList>
            <consortium name="SYNGENTA / RWTH Aachen University"/>
        </authorList>
    </citation>
    <scope>NUCLEOTIDE SEQUENCE</scope>
</reference>
<organism evidence="3 4">
    <name type="scientific">Phakopsora pachyrhizi</name>
    <name type="common">Asian soybean rust disease fungus</name>
    <dbReference type="NCBI Taxonomy" id="170000"/>
    <lineage>
        <taxon>Eukaryota</taxon>
        <taxon>Fungi</taxon>
        <taxon>Dikarya</taxon>
        <taxon>Basidiomycota</taxon>
        <taxon>Pucciniomycotina</taxon>
        <taxon>Pucciniomycetes</taxon>
        <taxon>Pucciniales</taxon>
        <taxon>Phakopsoraceae</taxon>
        <taxon>Phakopsora</taxon>
    </lineage>
</organism>
<dbReference type="Proteomes" id="UP001153365">
    <property type="component" value="Unassembled WGS sequence"/>
</dbReference>
<feature type="compositionally biased region" description="Basic and acidic residues" evidence="1">
    <location>
        <begin position="54"/>
        <end position="70"/>
    </location>
</feature>
<dbReference type="GO" id="GO:0003723">
    <property type="term" value="F:RNA binding"/>
    <property type="evidence" value="ECO:0007669"/>
    <property type="project" value="TreeGrafter"/>
</dbReference>
<proteinExistence type="predicted"/>
<gene>
    <name evidence="3" type="ORF">PPACK8108_LOCUS18062</name>
</gene>
<dbReference type="InterPro" id="IPR039333">
    <property type="entry name" value="PYM1"/>
</dbReference>
<dbReference type="SMART" id="SM01273">
    <property type="entry name" value="Mago-bind"/>
    <property type="match status" value="1"/>
</dbReference>
<feature type="compositionally biased region" description="Basic and acidic residues" evidence="1">
    <location>
        <begin position="23"/>
        <end position="45"/>
    </location>
</feature>
<feature type="compositionally biased region" description="Basic and acidic residues" evidence="1">
    <location>
        <begin position="211"/>
        <end position="221"/>
    </location>
</feature>
<protein>
    <recommendedName>
        <fullName evidence="2">WIBG Mago-binding domain-containing protein</fullName>
    </recommendedName>
</protein>
<dbReference type="GO" id="GO:1903259">
    <property type="term" value="P:exon-exon junction complex disassembly"/>
    <property type="evidence" value="ECO:0007669"/>
    <property type="project" value="InterPro"/>
</dbReference>
<dbReference type="Pfam" id="PF09282">
    <property type="entry name" value="Mago-bind"/>
    <property type="match status" value="1"/>
</dbReference>
<feature type="compositionally biased region" description="Low complexity" evidence="1">
    <location>
        <begin position="147"/>
        <end position="185"/>
    </location>
</feature>
<sequence length="301" mass="33251">MPSRPPLLSELKPTTSGIIRDPQTGDRKVAPSKRPDGTLRKEIKIRPGFTPSEDVSKFKSARQHDFESGKPPKGSVIGLIRSSETNAQAVLKGMSEAQRKNLKRKEKRKANAQTQKDEEEDPPEDWDRSSSCSSSKAKQQQEKALIKATPDPTSTITTTKSASKCSKPIAPGNSIFQSAIKSSSSNPQIHPTQQLVPPSTINDNHSSNLPVKRENTNKRSSSEVQNSGVKMFGNALHSIESSLNLNDKESVEKKVKAIRKKLAQAEQLKIRNNRGEPLLPEQLEKVHKIDELQTELSNLNL</sequence>
<dbReference type="PANTHER" id="PTHR22959:SF0">
    <property type="entry name" value="PARTNER OF Y14 AND MAGO"/>
    <property type="match status" value="1"/>
</dbReference>
<dbReference type="EMBL" id="CALTRL010005169">
    <property type="protein sequence ID" value="CAH7684084.1"/>
    <property type="molecule type" value="Genomic_DNA"/>
</dbReference>
<dbReference type="GO" id="GO:0035145">
    <property type="term" value="C:exon-exon junction complex"/>
    <property type="evidence" value="ECO:0007669"/>
    <property type="project" value="TreeGrafter"/>
</dbReference>
<dbReference type="GO" id="GO:0005737">
    <property type="term" value="C:cytoplasm"/>
    <property type="evidence" value="ECO:0007669"/>
    <property type="project" value="TreeGrafter"/>
</dbReference>
<accession>A0AAV0BAI7</accession>
<evidence type="ECO:0000256" key="1">
    <source>
        <dbReference type="SAM" id="MobiDB-lite"/>
    </source>
</evidence>
<evidence type="ECO:0000313" key="3">
    <source>
        <dbReference type="EMBL" id="CAH7684084.1"/>
    </source>
</evidence>
<feature type="domain" description="WIBG Mago-binding" evidence="2">
    <location>
        <begin position="25"/>
        <end position="51"/>
    </location>
</feature>
<feature type="region of interest" description="Disordered" evidence="1">
    <location>
        <begin position="1"/>
        <end position="225"/>
    </location>
</feature>
<feature type="compositionally biased region" description="Polar residues" evidence="1">
    <location>
        <begin position="186"/>
        <end position="209"/>
    </location>
</feature>
<evidence type="ECO:0000313" key="4">
    <source>
        <dbReference type="Proteomes" id="UP001153365"/>
    </source>
</evidence>